<dbReference type="Pfam" id="PF20209">
    <property type="entry name" value="DUF6570"/>
    <property type="match status" value="1"/>
</dbReference>
<proteinExistence type="predicted"/>
<gene>
    <name evidence="2" type="ORF">K435DRAFT_965717</name>
</gene>
<dbReference type="InterPro" id="IPR046700">
    <property type="entry name" value="DUF6570"/>
</dbReference>
<evidence type="ECO:0000313" key="3">
    <source>
        <dbReference type="Proteomes" id="UP000297245"/>
    </source>
</evidence>
<keyword evidence="3" id="KW-1185">Reference proteome</keyword>
<dbReference type="EMBL" id="ML179166">
    <property type="protein sequence ID" value="THU96941.1"/>
    <property type="molecule type" value="Genomic_DNA"/>
</dbReference>
<dbReference type="OrthoDB" id="3235800at2759"/>
<protein>
    <recommendedName>
        <fullName evidence="1">DUF6570 domain-containing protein</fullName>
    </recommendedName>
</protein>
<evidence type="ECO:0000259" key="1">
    <source>
        <dbReference type="Pfam" id="PF20209"/>
    </source>
</evidence>
<evidence type="ECO:0000313" key="2">
    <source>
        <dbReference type="EMBL" id="THU96941.1"/>
    </source>
</evidence>
<accession>A0A4S8M4Q5</accession>
<dbReference type="AlphaFoldDB" id="A0A4S8M4Q5"/>
<dbReference type="Proteomes" id="UP000297245">
    <property type="component" value="Unassembled WGS sequence"/>
</dbReference>
<organism evidence="2 3">
    <name type="scientific">Dendrothele bispora (strain CBS 962.96)</name>
    <dbReference type="NCBI Taxonomy" id="1314807"/>
    <lineage>
        <taxon>Eukaryota</taxon>
        <taxon>Fungi</taxon>
        <taxon>Dikarya</taxon>
        <taxon>Basidiomycota</taxon>
        <taxon>Agaricomycotina</taxon>
        <taxon>Agaricomycetes</taxon>
        <taxon>Agaricomycetidae</taxon>
        <taxon>Agaricales</taxon>
        <taxon>Agaricales incertae sedis</taxon>
        <taxon>Dendrothele</taxon>
    </lineage>
</organism>
<reference evidence="2 3" key="1">
    <citation type="journal article" date="2019" name="Nat. Ecol. Evol.">
        <title>Megaphylogeny resolves global patterns of mushroom evolution.</title>
        <authorList>
            <person name="Varga T."/>
            <person name="Krizsan K."/>
            <person name="Foldi C."/>
            <person name="Dima B."/>
            <person name="Sanchez-Garcia M."/>
            <person name="Sanchez-Ramirez S."/>
            <person name="Szollosi G.J."/>
            <person name="Szarkandi J.G."/>
            <person name="Papp V."/>
            <person name="Albert L."/>
            <person name="Andreopoulos W."/>
            <person name="Angelini C."/>
            <person name="Antonin V."/>
            <person name="Barry K.W."/>
            <person name="Bougher N.L."/>
            <person name="Buchanan P."/>
            <person name="Buyck B."/>
            <person name="Bense V."/>
            <person name="Catcheside P."/>
            <person name="Chovatia M."/>
            <person name="Cooper J."/>
            <person name="Damon W."/>
            <person name="Desjardin D."/>
            <person name="Finy P."/>
            <person name="Geml J."/>
            <person name="Haridas S."/>
            <person name="Hughes K."/>
            <person name="Justo A."/>
            <person name="Karasinski D."/>
            <person name="Kautmanova I."/>
            <person name="Kiss B."/>
            <person name="Kocsube S."/>
            <person name="Kotiranta H."/>
            <person name="LaButti K.M."/>
            <person name="Lechner B.E."/>
            <person name="Liimatainen K."/>
            <person name="Lipzen A."/>
            <person name="Lukacs Z."/>
            <person name="Mihaltcheva S."/>
            <person name="Morgado L.N."/>
            <person name="Niskanen T."/>
            <person name="Noordeloos M.E."/>
            <person name="Ohm R.A."/>
            <person name="Ortiz-Santana B."/>
            <person name="Ovrebo C."/>
            <person name="Racz N."/>
            <person name="Riley R."/>
            <person name="Savchenko A."/>
            <person name="Shiryaev A."/>
            <person name="Soop K."/>
            <person name="Spirin V."/>
            <person name="Szebenyi C."/>
            <person name="Tomsovsky M."/>
            <person name="Tulloss R.E."/>
            <person name="Uehling J."/>
            <person name="Grigoriev I.V."/>
            <person name="Vagvolgyi C."/>
            <person name="Papp T."/>
            <person name="Martin F.M."/>
            <person name="Miettinen O."/>
            <person name="Hibbett D.S."/>
            <person name="Nagy L.G."/>
        </authorList>
    </citation>
    <scope>NUCLEOTIDE SEQUENCE [LARGE SCALE GENOMIC DNA]</scope>
    <source>
        <strain evidence="2 3">CBS 962.96</strain>
    </source>
</reference>
<sequence length="264" mass="29057">MLPFLTRGKVPPLSLANYMFLGDVPPELRDLTVVEEALKEEERASDPNTQRGVKGYIIIYPQQQQLKAVARLLPPSIEEISSPICILLIGSQPPSLRRALQWLKLYKDVEINNRVLVNLPDNYVLHIEHIPTNESLETLTSRYDSISVPDQPSDSVPAANTDIPFESVVVADVDGNASANELRAAAAMSRVKNDGAYVQVAHDPVPANEFYNTGGRCLGAAGALGLVLHYLESAMRKIELQEIFALVPSVLSRYLDFSLDILPS</sequence>
<feature type="domain" description="DUF6570" evidence="1">
    <location>
        <begin position="7"/>
        <end position="113"/>
    </location>
</feature>
<name>A0A4S8M4Q5_DENBC</name>